<comment type="caution">
    <text evidence="2">The sequence shown here is derived from an EMBL/GenBank/DDBJ whole genome shotgun (WGS) entry which is preliminary data.</text>
</comment>
<evidence type="ECO:0000313" key="2">
    <source>
        <dbReference type="EMBL" id="RVX13523.1"/>
    </source>
</evidence>
<protein>
    <recommendedName>
        <fullName evidence="1">MULE transposase domain-containing protein</fullName>
    </recommendedName>
</protein>
<dbReference type="PANTHER" id="PTHR31973:SF195">
    <property type="entry name" value="MUDR FAMILY TRANSPOSASE"/>
    <property type="match status" value="1"/>
</dbReference>
<dbReference type="InterPro" id="IPR018289">
    <property type="entry name" value="MULE_transposase_dom"/>
</dbReference>
<dbReference type="AlphaFoldDB" id="A0A438JX52"/>
<dbReference type="PANTHER" id="PTHR31973">
    <property type="entry name" value="POLYPROTEIN, PUTATIVE-RELATED"/>
    <property type="match status" value="1"/>
</dbReference>
<organism evidence="2 3">
    <name type="scientific">Vitis vinifera</name>
    <name type="common">Grape</name>
    <dbReference type="NCBI Taxonomy" id="29760"/>
    <lineage>
        <taxon>Eukaryota</taxon>
        <taxon>Viridiplantae</taxon>
        <taxon>Streptophyta</taxon>
        <taxon>Embryophyta</taxon>
        <taxon>Tracheophyta</taxon>
        <taxon>Spermatophyta</taxon>
        <taxon>Magnoliopsida</taxon>
        <taxon>eudicotyledons</taxon>
        <taxon>Gunneridae</taxon>
        <taxon>Pentapetalae</taxon>
        <taxon>rosids</taxon>
        <taxon>Vitales</taxon>
        <taxon>Vitaceae</taxon>
        <taxon>Viteae</taxon>
        <taxon>Vitis</taxon>
    </lineage>
</organism>
<feature type="domain" description="MULE transposase" evidence="1">
    <location>
        <begin position="25"/>
        <end position="124"/>
    </location>
</feature>
<dbReference type="EMBL" id="QGNW01000024">
    <property type="protein sequence ID" value="RVX13523.1"/>
    <property type="molecule type" value="Genomic_DNA"/>
</dbReference>
<evidence type="ECO:0000259" key="1">
    <source>
        <dbReference type="Pfam" id="PF10551"/>
    </source>
</evidence>
<proteinExistence type="predicted"/>
<gene>
    <name evidence="2" type="ORF">CK203_020954</name>
</gene>
<dbReference type="Pfam" id="PF10551">
    <property type="entry name" value="MULE"/>
    <property type="match status" value="1"/>
</dbReference>
<evidence type="ECO:0000313" key="3">
    <source>
        <dbReference type="Proteomes" id="UP000288805"/>
    </source>
</evidence>
<dbReference type="Proteomes" id="UP000288805">
    <property type="component" value="Unassembled WGS sequence"/>
</dbReference>
<accession>A0A438JX52</accession>
<sequence>MKSYFNEFFWAFHPSIEGFKHCRLVLTIDGTHLYGKYNDIVMIAMGCDRNNQLFPLAFALTDGENVESWGWFLACIRNRVTQMRDICVIFNCHPGIMVVLVDVYLGWSKPNAYHRICMHHLASNFMTHFKDKCLKQLLCRATLETKIEKFNMLMDTIGRINQDTLNWLEAILFEKWALSHDGCQRYDIMTTNMSEVFNSVPKGA</sequence>
<name>A0A438JX52_VITVI</name>
<reference evidence="2 3" key="1">
    <citation type="journal article" date="2018" name="PLoS Genet.">
        <title>Population sequencing reveals clonal diversity and ancestral inbreeding in the grapevine cultivar Chardonnay.</title>
        <authorList>
            <person name="Roach M.J."/>
            <person name="Johnson D.L."/>
            <person name="Bohlmann J."/>
            <person name="van Vuuren H.J."/>
            <person name="Jones S.J."/>
            <person name="Pretorius I.S."/>
            <person name="Schmidt S.A."/>
            <person name="Borneman A.R."/>
        </authorList>
    </citation>
    <scope>NUCLEOTIDE SEQUENCE [LARGE SCALE GENOMIC DNA]</scope>
    <source>
        <strain evidence="3">cv. Chardonnay</strain>
        <tissue evidence="2">Leaf</tissue>
    </source>
</reference>